<sequence>MKETGQKTSSIHGDVYKIIEKQYQGSELFDSYKIDYSDDKSYTSYWLQKKNLFYKSELTNTKGNTEWRTESSYNSNGEILETTIYHNNNVESKFVNTIENNKVVETATYNSEGEIDYTEFKTYNKGDLSNVRRVDTVGKVLSTSDYIRKDGEVIMVTVKDSLDKIKVIKRYERNDKGELVKQTTEKPQNKNTSIVNFKYDYDAKGNWIRKYIFDKNYEIDNIQVRYITYSNDLNDKKINLIGKWFVFGTKEEWFIFNKDNTVTVGRGEKGNSFSGLWEVDKEKQIITIKESTDKADELVLHYTVEGALIKLEYQNLEKIMFLERREKVFYKEETKEEFAFRKWFITGEENRWIEFKRDSTFEILEDGNFVGFGQWSLDKEQNTISLNDEIQKENLKYTYKFTKKHLIFFTNEGAEAMKLVAQQ</sequence>
<evidence type="ECO:0008006" key="3">
    <source>
        <dbReference type="Google" id="ProtNLM"/>
    </source>
</evidence>
<protein>
    <recommendedName>
        <fullName evidence="3">RHS repeat protein</fullName>
    </recommendedName>
</protein>
<name>A0ABX8H5K7_9BACT</name>
<evidence type="ECO:0000313" key="1">
    <source>
        <dbReference type="EMBL" id="QWG10701.1"/>
    </source>
</evidence>
<keyword evidence="2" id="KW-1185">Reference proteome</keyword>
<dbReference type="EMBL" id="CP076130">
    <property type="protein sequence ID" value="QWG10701.1"/>
    <property type="molecule type" value="Genomic_DNA"/>
</dbReference>
<gene>
    <name evidence="1" type="ORF">KM029_25290</name>
</gene>
<reference evidence="1 2" key="1">
    <citation type="submission" date="2021-05" db="EMBL/GenBank/DDBJ databases">
        <title>Comparative genomic studies on the polysaccharide-degrading batcterial strains of the Flammeovirga genus.</title>
        <authorList>
            <person name="Zewei F."/>
            <person name="Zheng Z."/>
            <person name="Yu L."/>
            <person name="Ruyue G."/>
            <person name="Yanhong M."/>
            <person name="Yuanyuan C."/>
            <person name="Jingyan G."/>
            <person name="Wenjun H."/>
        </authorList>
    </citation>
    <scope>NUCLEOTIDE SEQUENCE [LARGE SCALE GENOMIC DNA]</scope>
    <source>
        <strain evidence="1 2">YS10</strain>
        <plasmid evidence="1 2">p1</plasmid>
    </source>
</reference>
<dbReference type="RefSeq" id="WP_144077191.1">
    <property type="nucleotide sequence ID" value="NZ_CP076130.1"/>
</dbReference>
<organism evidence="1 2">
    <name type="scientific">Flammeovirga kamogawensis</name>
    <dbReference type="NCBI Taxonomy" id="373891"/>
    <lineage>
        <taxon>Bacteria</taxon>
        <taxon>Pseudomonadati</taxon>
        <taxon>Bacteroidota</taxon>
        <taxon>Cytophagia</taxon>
        <taxon>Cytophagales</taxon>
        <taxon>Flammeovirgaceae</taxon>
        <taxon>Flammeovirga</taxon>
    </lineage>
</organism>
<geneLocation type="plasmid" evidence="1 2">
    <name>p1</name>
</geneLocation>
<dbReference type="Proteomes" id="UP000682802">
    <property type="component" value="Plasmid p1"/>
</dbReference>
<evidence type="ECO:0000313" key="2">
    <source>
        <dbReference type="Proteomes" id="UP000682802"/>
    </source>
</evidence>
<accession>A0ABX8H5K7</accession>
<keyword evidence="1" id="KW-0614">Plasmid</keyword>
<proteinExistence type="predicted"/>